<keyword evidence="3" id="KW-1185">Reference proteome</keyword>
<name>A0A8D2MMT3_ZONAL</name>
<dbReference type="PANTHER" id="PTHR24103">
    <property type="entry name" value="E3 UBIQUITIN-PROTEIN LIGASE TRIM"/>
    <property type="match status" value="1"/>
</dbReference>
<dbReference type="InterPro" id="IPR013320">
    <property type="entry name" value="ConA-like_dom_sf"/>
</dbReference>
<dbReference type="InterPro" id="IPR043136">
    <property type="entry name" value="B30.2/SPRY_sf"/>
</dbReference>
<dbReference type="PROSITE" id="PS50188">
    <property type="entry name" value="B302_SPRY"/>
    <property type="match status" value="1"/>
</dbReference>
<organism evidence="2 3">
    <name type="scientific">Zonotrichia albicollis</name>
    <name type="common">White-throated sparrow</name>
    <name type="synonym">Fringilla albicollis</name>
    <dbReference type="NCBI Taxonomy" id="44394"/>
    <lineage>
        <taxon>Eukaryota</taxon>
        <taxon>Metazoa</taxon>
        <taxon>Chordata</taxon>
        <taxon>Craniata</taxon>
        <taxon>Vertebrata</taxon>
        <taxon>Euteleostomi</taxon>
        <taxon>Archelosauria</taxon>
        <taxon>Archosauria</taxon>
        <taxon>Dinosauria</taxon>
        <taxon>Saurischia</taxon>
        <taxon>Theropoda</taxon>
        <taxon>Coelurosauria</taxon>
        <taxon>Aves</taxon>
        <taxon>Neognathae</taxon>
        <taxon>Neoaves</taxon>
        <taxon>Telluraves</taxon>
        <taxon>Australaves</taxon>
        <taxon>Passeriformes</taxon>
        <taxon>Passerellidae</taxon>
        <taxon>Zonotrichia</taxon>
    </lineage>
</organism>
<dbReference type="Pfam" id="PF00622">
    <property type="entry name" value="SPRY"/>
    <property type="match status" value="1"/>
</dbReference>
<sequence>MPKALPMFVRSPLCCGEQAQLACSGHCNKSLPSAPEHGGGGRTNGRGMMAEKGKVQKSRACVFCSSWPDLTIAGDVILDADTAHPRLEISADGRTVKDTGVIGFMLRNQKRFDSHLFVLAKEGYTSGKHYWEVNVGTRRNWALGIASESVARKGTLTLCPENGFWVIACVDGQDYLACTNPWTSLTVTGYLSKIGIFLDIPAKKVSFYDVCKAVALYTLSIADAVPGSLPSVSVMLTSFLVVCSTISFSVESTRLSSRTCMSSQFGS</sequence>
<reference evidence="2" key="2">
    <citation type="submission" date="2025-09" db="UniProtKB">
        <authorList>
            <consortium name="Ensembl"/>
        </authorList>
    </citation>
    <scope>IDENTIFICATION</scope>
</reference>
<dbReference type="Pfam" id="PF13765">
    <property type="entry name" value="PRY"/>
    <property type="match status" value="1"/>
</dbReference>
<dbReference type="InterPro" id="IPR006574">
    <property type="entry name" value="PRY"/>
</dbReference>
<dbReference type="InterPro" id="IPR050143">
    <property type="entry name" value="TRIM/RBCC"/>
</dbReference>
<dbReference type="CDD" id="cd13733">
    <property type="entry name" value="SPRY_PRY_C-I_1"/>
    <property type="match status" value="1"/>
</dbReference>
<dbReference type="InterPro" id="IPR001870">
    <property type="entry name" value="B30.2/SPRY"/>
</dbReference>
<evidence type="ECO:0000259" key="1">
    <source>
        <dbReference type="PROSITE" id="PS50188"/>
    </source>
</evidence>
<accession>A0A8D2MMT3</accession>
<dbReference type="SUPFAM" id="SSF49899">
    <property type="entry name" value="Concanavalin A-like lectins/glucanases"/>
    <property type="match status" value="1"/>
</dbReference>
<evidence type="ECO:0000313" key="2">
    <source>
        <dbReference type="Ensembl" id="ENSZALP00000009339.1"/>
    </source>
</evidence>
<protein>
    <recommendedName>
        <fullName evidence="1">B30.2/SPRY domain-containing protein</fullName>
    </recommendedName>
</protein>
<reference evidence="2" key="1">
    <citation type="submission" date="2025-08" db="UniProtKB">
        <authorList>
            <consortium name="Ensembl"/>
        </authorList>
    </citation>
    <scope>IDENTIFICATION</scope>
</reference>
<dbReference type="Proteomes" id="UP000694413">
    <property type="component" value="Unassembled WGS sequence"/>
</dbReference>
<dbReference type="PRINTS" id="PR01407">
    <property type="entry name" value="BUTYPHLNCDUF"/>
</dbReference>
<feature type="domain" description="B30.2/SPRY" evidence="1">
    <location>
        <begin position="56"/>
        <end position="255"/>
    </location>
</feature>
<dbReference type="Gene3D" id="2.60.120.920">
    <property type="match status" value="1"/>
</dbReference>
<dbReference type="SMART" id="SM00449">
    <property type="entry name" value="SPRY"/>
    <property type="match status" value="1"/>
</dbReference>
<proteinExistence type="predicted"/>
<evidence type="ECO:0000313" key="3">
    <source>
        <dbReference type="Proteomes" id="UP000694413"/>
    </source>
</evidence>
<dbReference type="SMART" id="SM00589">
    <property type="entry name" value="PRY"/>
    <property type="match status" value="1"/>
</dbReference>
<dbReference type="InterPro" id="IPR003879">
    <property type="entry name" value="Butyrophylin_SPRY"/>
</dbReference>
<dbReference type="AlphaFoldDB" id="A0A8D2MMT3"/>
<dbReference type="InterPro" id="IPR003877">
    <property type="entry name" value="SPRY_dom"/>
</dbReference>
<dbReference type="Ensembl" id="ENSZALT00000013076.1">
    <property type="protein sequence ID" value="ENSZALP00000009339.1"/>
    <property type="gene ID" value="ENSZALG00000008049.1"/>
</dbReference>